<evidence type="ECO:0008006" key="4">
    <source>
        <dbReference type="Google" id="ProtNLM"/>
    </source>
</evidence>
<name>A0A0F5JCF1_9BACT</name>
<sequence length="372" mass="43182">MNKVKKGLDNQAIGLLPLLLFMFLDNYFSYLLSFIIGVTFCFVCIFLYQVLSKDKVYQFLLLPSAITLVLYSVFLCLKLEPVLFIYSPLITEVLLVVVLAFIGFSRRSVLKKIRTSTHPTYKRTLMRTTLNEFYFIAQLVQNIYTLHLFAILVYSILPDTMQSVRTERFLYRELGVLIGILIILYEQIRLSLMQGSLRKEMWLPVLNEGGKVIGCIARSVSRTLPKKYYHPIVRVAVIHNGMLYLMKRSKDAFVSPDTIDYPFHSYVLFRHSIESTVRESVGELAEQEDITPRFLIRYTFENEKVKHLVSLYVICLRTEEQLSQCKKAGGKLWTAKQIEENLQSGVFSEYFEQEFSYLQNTILLAESFCCGE</sequence>
<reference evidence="2 3" key="1">
    <citation type="submission" date="2013-04" db="EMBL/GenBank/DDBJ databases">
        <title>The Genome Sequence of Parabacteroides gordonii DSM 23371.</title>
        <authorList>
            <consortium name="The Broad Institute Genomics Platform"/>
            <person name="Earl A."/>
            <person name="Ward D."/>
            <person name="Feldgarden M."/>
            <person name="Gevers D."/>
            <person name="Martens E."/>
            <person name="Sakamoto M."/>
            <person name="Benno Y."/>
            <person name="Suzuki N."/>
            <person name="Matsunaga N."/>
            <person name="Koshihara K."/>
            <person name="Seki M."/>
            <person name="Komiya H."/>
            <person name="Walker B."/>
            <person name="Young S."/>
            <person name="Zeng Q."/>
            <person name="Gargeya S."/>
            <person name="Fitzgerald M."/>
            <person name="Haas B."/>
            <person name="Abouelleil A."/>
            <person name="Allen A.W."/>
            <person name="Alvarado L."/>
            <person name="Arachchi H.M."/>
            <person name="Berlin A.M."/>
            <person name="Chapman S.B."/>
            <person name="Gainer-Dewar J."/>
            <person name="Goldberg J."/>
            <person name="Griggs A."/>
            <person name="Gujja S."/>
            <person name="Hansen M."/>
            <person name="Howarth C."/>
            <person name="Imamovic A."/>
            <person name="Ireland A."/>
            <person name="Larimer J."/>
            <person name="McCowan C."/>
            <person name="Murphy C."/>
            <person name="Pearson M."/>
            <person name="Poon T.W."/>
            <person name="Priest M."/>
            <person name="Roberts A."/>
            <person name="Saif S."/>
            <person name="Shea T."/>
            <person name="Sisk P."/>
            <person name="Sykes S."/>
            <person name="Wortman J."/>
            <person name="Nusbaum C."/>
            <person name="Birren B."/>
        </authorList>
    </citation>
    <scope>NUCLEOTIDE SEQUENCE [LARGE SCALE GENOMIC DNA]</scope>
    <source>
        <strain evidence="2 3">MS-1</strain>
    </source>
</reference>
<feature type="transmembrane region" description="Helical" evidence="1">
    <location>
        <begin position="169"/>
        <end position="188"/>
    </location>
</feature>
<dbReference type="AlphaFoldDB" id="A0A0F5JCF1"/>
<comment type="caution">
    <text evidence="2">The sequence shown here is derived from an EMBL/GenBank/DDBJ whole genome shotgun (WGS) entry which is preliminary data.</text>
</comment>
<feature type="transmembrane region" description="Helical" evidence="1">
    <location>
        <begin position="133"/>
        <end position="157"/>
    </location>
</feature>
<keyword evidence="3" id="KW-1185">Reference proteome</keyword>
<keyword evidence="1" id="KW-0472">Membrane</keyword>
<dbReference type="Gene3D" id="3.90.79.10">
    <property type="entry name" value="Nucleoside Triphosphate Pyrophosphohydrolase"/>
    <property type="match status" value="1"/>
</dbReference>
<feature type="transmembrane region" description="Helical" evidence="1">
    <location>
        <begin position="83"/>
        <end position="104"/>
    </location>
</feature>
<evidence type="ECO:0000256" key="1">
    <source>
        <dbReference type="SAM" id="Phobius"/>
    </source>
</evidence>
<organism evidence="2 3">
    <name type="scientific">Parabacteroides gordonii MS-1 = DSM 23371</name>
    <dbReference type="NCBI Taxonomy" id="1203610"/>
    <lineage>
        <taxon>Bacteria</taxon>
        <taxon>Pseudomonadati</taxon>
        <taxon>Bacteroidota</taxon>
        <taxon>Bacteroidia</taxon>
        <taxon>Bacteroidales</taxon>
        <taxon>Tannerellaceae</taxon>
        <taxon>Parabacteroides</taxon>
    </lineage>
</organism>
<dbReference type="Proteomes" id="UP000033035">
    <property type="component" value="Unassembled WGS sequence"/>
</dbReference>
<dbReference type="STRING" id="1203610.HMPREF1536_02992"/>
<gene>
    <name evidence="2" type="ORF">HMPREF1536_02992</name>
</gene>
<dbReference type="PATRIC" id="fig|1203610.3.peg.3059"/>
<dbReference type="RefSeq" id="WP_028728512.1">
    <property type="nucleotide sequence ID" value="NZ_AUAE01000031.1"/>
</dbReference>
<keyword evidence="1" id="KW-0812">Transmembrane</keyword>
<evidence type="ECO:0000313" key="2">
    <source>
        <dbReference type="EMBL" id="KKB55521.1"/>
    </source>
</evidence>
<dbReference type="HOGENOM" id="CLU_057334_0_0_10"/>
<feature type="transmembrane region" description="Helical" evidence="1">
    <location>
        <begin position="60"/>
        <end position="77"/>
    </location>
</feature>
<accession>A0A0F5JCF1</accession>
<dbReference type="EMBL" id="AQHW01000015">
    <property type="protein sequence ID" value="KKB55521.1"/>
    <property type="molecule type" value="Genomic_DNA"/>
</dbReference>
<proteinExistence type="predicted"/>
<keyword evidence="1" id="KW-1133">Transmembrane helix</keyword>
<evidence type="ECO:0000313" key="3">
    <source>
        <dbReference type="Proteomes" id="UP000033035"/>
    </source>
</evidence>
<feature type="transmembrane region" description="Helical" evidence="1">
    <location>
        <begin position="30"/>
        <end position="48"/>
    </location>
</feature>
<protein>
    <recommendedName>
        <fullName evidence="4">Nudix hydrolase domain-containing protein</fullName>
    </recommendedName>
</protein>